<dbReference type="Pfam" id="PF11575">
    <property type="entry name" value="FhuF_C"/>
    <property type="match status" value="1"/>
</dbReference>
<organism evidence="3 4">
    <name type="scientific">Paracidovorax wautersii</name>
    <dbReference type="NCBI Taxonomy" id="1177982"/>
    <lineage>
        <taxon>Bacteria</taxon>
        <taxon>Pseudomonadati</taxon>
        <taxon>Pseudomonadota</taxon>
        <taxon>Betaproteobacteria</taxon>
        <taxon>Burkholderiales</taxon>
        <taxon>Comamonadaceae</taxon>
        <taxon>Paracidovorax</taxon>
    </lineage>
</organism>
<gene>
    <name evidence="3" type="ORF">GAK30_00542</name>
</gene>
<dbReference type="InterPro" id="IPR024726">
    <property type="entry name" value="FhuF_C"/>
</dbReference>
<evidence type="ECO:0000313" key="3">
    <source>
        <dbReference type="EMBL" id="KAF1023339.1"/>
    </source>
</evidence>
<comment type="caution">
    <text evidence="3">The sequence shown here is derived from an EMBL/GenBank/DDBJ whole genome shotgun (WGS) entry which is preliminary data.</text>
</comment>
<dbReference type="InterPro" id="IPR022770">
    <property type="entry name" value="IucA/IucC-like_C"/>
</dbReference>
<sequence length="260" mass="28822">MNHRAATDDAATLRRELAARYGLAVAERLPAGQPLLLPVHDLLDPLRCQALLDRLGPLLGSRSRAITASLLSKRLAFLATGCSLHALSVFDQALDIGLDNCWIDCRHDGQRWRSRLLLQHWRLQPAPAAGAASRQAWREATVTALFRGHLQPLWQALSLSSGLAARIFWENTAVRVFSLYENRLNAVAEPQAAARIAHDWHYLREQAPAAVFGVDHNPVRLFDRHRQGAGGRRKTCCLYYLTTQPAVYCKTCPLPGACPG</sequence>
<name>A0A7V8JRI3_9BURK</name>
<evidence type="ECO:0008006" key="5">
    <source>
        <dbReference type="Google" id="ProtNLM"/>
    </source>
</evidence>
<evidence type="ECO:0000313" key="4">
    <source>
        <dbReference type="Proteomes" id="UP000461670"/>
    </source>
</evidence>
<accession>A0A7V8JRI3</accession>
<protein>
    <recommendedName>
        <fullName evidence="5">Ferric iron reductase protein FhuF, involved in iron transport</fullName>
    </recommendedName>
</protein>
<evidence type="ECO:0000259" key="1">
    <source>
        <dbReference type="Pfam" id="PF06276"/>
    </source>
</evidence>
<dbReference type="Proteomes" id="UP000461670">
    <property type="component" value="Unassembled WGS sequence"/>
</dbReference>
<proteinExistence type="predicted"/>
<reference evidence="4" key="1">
    <citation type="journal article" date="2020" name="MBio">
        <title>Horizontal gene transfer to a defensive symbiont with a reduced genome amongst a multipartite beetle microbiome.</title>
        <authorList>
            <person name="Waterworth S.C."/>
            <person name="Florez L.V."/>
            <person name="Rees E.R."/>
            <person name="Hertweck C."/>
            <person name="Kaltenpoth M."/>
            <person name="Kwan J.C."/>
        </authorList>
    </citation>
    <scope>NUCLEOTIDE SEQUENCE [LARGE SCALE GENOMIC DNA]</scope>
</reference>
<dbReference type="GO" id="GO:0051537">
    <property type="term" value="F:2 iron, 2 sulfur cluster binding"/>
    <property type="evidence" value="ECO:0007669"/>
    <property type="project" value="InterPro"/>
</dbReference>
<dbReference type="AlphaFoldDB" id="A0A7V8JRI3"/>
<evidence type="ECO:0000259" key="2">
    <source>
        <dbReference type="Pfam" id="PF11575"/>
    </source>
</evidence>
<dbReference type="GO" id="GO:0003824">
    <property type="term" value="F:catalytic activity"/>
    <property type="evidence" value="ECO:0007669"/>
    <property type="project" value="UniProtKB-ARBA"/>
</dbReference>
<feature type="domain" description="Aerobactin siderophore biosynthesis IucA/IucC-like C-terminal" evidence="1">
    <location>
        <begin position="70"/>
        <end position="202"/>
    </location>
</feature>
<dbReference type="Pfam" id="PF06276">
    <property type="entry name" value="FhuF"/>
    <property type="match status" value="1"/>
</dbReference>
<dbReference type="EMBL" id="WNDQ01000005">
    <property type="protein sequence ID" value="KAF1023339.1"/>
    <property type="molecule type" value="Genomic_DNA"/>
</dbReference>
<feature type="domain" description="Ferric siderophore reductase C-terminal" evidence="2">
    <location>
        <begin position="233"/>
        <end position="254"/>
    </location>
</feature>